<dbReference type="InterPro" id="IPR035959">
    <property type="entry name" value="RutC-like_sf"/>
</dbReference>
<name>A0ABP5A8U2_9ACTN</name>
<accession>A0ABP5A8U2</accession>
<dbReference type="SUPFAM" id="SSF55298">
    <property type="entry name" value="YjgF-like"/>
    <property type="match status" value="1"/>
</dbReference>
<dbReference type="Proteomes" id="UP001501612">
    <property type="component" value="Unassembled WGS sequence"/>
</dbReference>
<dbReference type="PANTHER" id="PTHR11803">
    <property type="entry name" value="2-IMINOBUTANOATE/2-IMINOPROPANOATE DEAMINASE RIDA"/>
    <property type="match status" value="1"/>
</dbReference>
<protein>
    <submittedName>
        <fullName evidence="2">RidA family protein</fullName>
    </submittedName>
</protein>
<dbReference type="Gene3D" id="3.30.1330.40">
    <property type="entry name" value="RutC-like"/>
    <property type="match status" value="1"/>
</dbReference>
<dbReference type="CDD" id="cd00448">
    <property type="entry name" value="YjgF_YER057c_UK114_family"/>
    <property type="match status" value="1"/>
</dbReference>
<dbReference type="InterPro" id="IPR006175">
    <property type="entry name" value="YjgF/YER057c/UK114"/>
</dbReference>
<proteinExistence type="inferred from homology"/>
<dbReference type="RefSeq" id="WP_344003288.1">
    <property type="nucleotide sequence ID" value="NZ_BAAAMY010000001.1"/>
</dbReference>
<dbReference type="PANTHER" id="PTHR11803:SF58">
    <property type="entry name" value="PROTEIN HMF1-RELATED"/>
    <property type="match status" value="1"/>
</dbReference>
<comment type="similarity">
    <text evidence="1">Belongs to the RutC family.</text>
</comment>
<evidence type="ECO:0000313" key="3">
    <source>
        <dbReference type="Proteomes" id="UP001501612"/>
    </source>
</evidence>
<evidence type="ECO:0000256" key="1">
    <source>
        <dbReference type="ARBA" id="ARBA00010552"/>
    </source>
</evidence>
<dbReference type="EMBL" id="BAAAMY010000001">
    <property type="protein sequence ID" value="GAA1907289.1"/>
    <property type="molecule type" value="Genomic_DNA"/>
</dbReference>
<organism evidence="2 3">
    <name type="scientific">Nocardioides lentus</name>
    <dbReference type="NCBI Taxonomy" id="338077"/>
    <lineage>
        <taxon>Bacteria</taxon>
        <taxon>Bacillati</taxon>
        <taxon>Actinomycetota</taxon>
        <taxon>Actinomycetes</taxon>
        <taxon>Propionibacteriales</taxon>
        <taxon>Nocardioidaceae</taxon>
        <taxon>Nocardioides</taxon>
    </lineage>
</organism>
<evidence type="ECO:0000313" key="2">
    <source>
        <dbReference type="EMBL" id="GAA1907289.1"/>
    </source>
</evidence>
<gene>
    <name evidence="2" type="ORF">GCM10009737_05140</name>
</gene>
<comment type="caution">
    <text evidence="2">The sequence shown here is derived from an EMBL/GenBank/DDBJ whole genome shotgun (WGS) entry which is preliminary data.</text>
</comment>
<keyword evidence="3" id="KW-1185">Reference proteome</keyword>
<sequence>MSEVTTFDVPGLPETGLYHQVSVATGSRLVSLAGQVAQEADGTPVGPGDLAAQVEQCYANVATALAGAGGTIDDVVDLTAYVVDWSADKVPALVEGMTRGAARVGTTHTPPATLIGVASLFGPDQLVELKVTAVLA</sequence>
<dbReference type="Pfam" id="PF01042">
    <property type="entry name" value="Ribonuc_L-PSP"/>
    <property type="match status" value="1"/>
</dbReference>
<reference evidence="3" key="1">
    <citation type="journal article" date="2019" name="Int. J. Syst. Evol. Microbiol.">
        <title>The Global Catalogue of Microorganisms (GCM) 10K type strain sequencing project: providing services to taxonomists for standard genome sequencing and annotation.</title>
        <authorList>
            <consortium name="The Broad Institute Genomics Platform"/>
            <consortium name="The Broad Institute Genome Sequencing Center for Infectious Disease"/>
            <person name="Wu L."/>
            <person name="Ma J."/>
        </authorList>
    </citation>
    <scope>NUCLEOTIDE SEQUENCE [LARGE SCALE GENOMIC DNA]</scope>
    <source>
        <strain evidence="3">JCM 14046</strain>
    </source>
</reference>